<feature type="region of interest" description="Disordered" evidence="1">
    <location>
        <begin position="76"/>
        <end position="102"/>
    </location>
</feature>
<evidence type="ECO:0000256" key="1">
    <source>
        <dbReference type="SAM" id="MobiDB-lite"/>
    </source>
</evidence>
<evidence type="ECO:0000313" key="6">
    <source>
        <dbReference type="Proteomes" id="UP000318821"/>
    </source>
</evidence>
<dbReference type="PANTHER" id="PTHR38148">
    <property type="entry name" value="BAR DOMAIN-CONTAINING PROTEIN"/>
    <property type="match status" value="1"/>
</dbReference>
<dbReference type="VEuPathDB" id="TriTrypDB:LDHU3_23.1520"/>
<dbReference type="VEuPathDB" id="TriTrypDB:LdCL_230018800"/>
<dbReference type="EMBL" id="CP029522">
    <property type="protein sequence ID" value="AYU78999.1"/>
    <property type="molecule type" value="Genomic_DNA"/>
</dbReference>
<reference evidence="3" key="4">
    <citation type="submission" date="2020-06" db="EMBL/GenBank/DDBJ databases">
        <authorList>
            <person name="Camacho E."/>
            <person name="Gonzalez-de la Fuente S."/>
            <person name="Rastrojo A."/>
            <person name="Peiro-Pastor R."/>
            <person name="Solana JC."/>
            <person name="Tabera L."/>
            <person name="Gamarro F."/>
            <person name="Carrasco-Ramiro F."/>
            <person name="Requena JM."/>
            <person name="Aguado B."/>
        </authorList>
    </citation>
    <scope>NUCLEOTIDE SEQUENCE</scope>
</reference>
<accession>A0A3S7WXR6</accession>
<reference evidence="4" key="3">
    <citation type="submission" date="2019-02" db="EMBL/GenBank/DDBJ databases">
        <title>FDA dAtabase for Regulatory Grade micrObial Sequences (FDA-ARGOS): Supporting development and validation of Infectious Disease Dx tests.</title>
        <authorList>
            <person name="Duncan R."/>
            <person name="Fisher C."/>
            <person name="Tallon L.J."/>
            <person name="Sadzewicz L."/>
            <person name="Sengamalay N."/>
            <person name="Ott S."/>
            <person name="Godinez A."/>
            <person name="Nagaraj S."/>
            <person name="Nadendla S."/>
            <person name="Sichtig H."/>
        </authorList>
    </citation>
    <scope>NUCLEOTIDE SEQUENCE</scope>
    <source>
        <strain evidence="4">FDAARGOS_360</strain>
    </source>
</reference>
<proteinExistence type="predicted"/>
<reference evidence="2 5" key="1">
    <citation type="journal article" date="2018" name="Sci. Rep.">
        <title>A complete Leishmania donovani reference genome identifies novel genetic variations associated with virulence.</title>
        <authorList>
            <person name="Lypaczewski P."/>
            <person name="Hoshizaki J."/>
            <person name="Zhang W.-W."/>
            <person name="McCall L.-I."/>
            <person name="Torcivia-Rodriguez J."/>
            <person name="Simonyan V."/>
            <person name="Kaur A."/>
            <person name="Dewar K."/>
            <person name="Matlashewski G."/>
        </authorList>
    </citation>
    <scope>NUCLEOTIDE SEQUENCE [LARGE SCALE GENOMIC DNA]</scope>
    <source>
        <strain evidence="2 5">LdCL</strain>
    </source>
</reference>
<gene>
    <name evidence="4" type="ORF">CGC20_18010</name>
    <name evidence="2" type="ORF">LdCL_230018800</name>
    <name evidence="3" type="ORF">LDHU3_23.1520</name>
</gene>
<keyword evidence="5" id="KW-1185">Reference proteome</keyword>
<evidence type="ECO:0000313" key="2">
    <source>
        <dbReference type="EMBL" id="AYU78999.1"/>
    </source>
</evidence>
<dbReference type="PANTHER" id="PTHR38148:SF3">
    <property type="entry name" value="BAR DOMAIN-CONTAINING PROTEIN"/>
    <property type="match status" value="1"/>
</dbReference>
<dbReference type="EMBL" id="RHLD01000023">
    <property type="protein sequence ID" value="TPP51310.1"/>
    <property type="molecule type" value="Genomic_DNA"/>
</dbReference>
<evidence type="ECO:0000313" key="5">
    <source>
        <dbReference type="Proteomes" id="UP000274082"/>
    </source>
</evidence>
<dbReference type="AlphaFoldDB" id="A0A3S7WXR6"/>
<reference evidence="6" key="2">
    <citation type="submission" date="2019-02" db="EMBL/GenBank/DDBJ databases">
        <title>FDA dAtabase for Regulatory Grade micrObial Sequences (FDA-ARGOS): Supporting development and validation of Infectious Disease Dx tests.</title>
        <authorList>
            <person name="Duncan R."/>
            <person name="Fisher C."/>
            <person name="Tallon L."/>
            <person name="Sadzewicz L."/>
            <person name="Sengamalay N."/>
            <person name="Ott S."/>
            <person name="Godinez A."/>
            <person name="Nagaraj S."/>
            <person name="Vavikolanu K."/>
            <person name="Vyas G."/>
            <person name="Nadendla S."/>
            <person name="Aluvathingal J."/>
            <person name="Sichtig H."/>
        </authorList>
    </citation>
    <scope>NUCLEOTIDE SEQUENCE [LARGE SCALE GENOMIC DNA]</scope>
    <source>
        <strain evidence="6">FDAARGOS_360</strain>
    </source>
</reference>
<dbReference type="OrthoDB" id="261955at2759"/>
<organism evidence="2 5">
    <name type="scientific">Leishmania donovani</name>
    <dbReference type="NCBI Taxonomy" id="5661"/>
    <lineage>
        <taxon>Eukaryota</taxon>
        <taxon>Discoba</taxon>
        <taxon>Euglenozoa</taxon>
        <taxon>Kinetoplastea</taxon>
        <taxon>Metakinetoplastina</taxon>
        <taxon>Trypanosomatida</taxon>
        <taxon>Trypanosomatidae</taxon>
        <taxon>Leishmaniinae</taxon>
        <taxon>Leishmania</taxon>
    </lineage>
</organism>
<evidence type="ECO:0000313" key="4">
    <source>
        <dbReference type="EMBL" id="TPP51310.1"/>
    </source>
</evidence>
<dbReference type="Proteomes" id="UP000601710">
    <property type="component" value="Chromosome 23"/>
</dbReference>
<dbReference type="EMBL" id="LR812643">
    <property type="protein sequence ID" value="CAC5430251.1"/>
    <property type="molecule type" value="Genomic_DNA"/>
</dbReference>
<dbReference type="Proteomes" id="UP000318821">
    <property type="component" value="Unassembled WGS sequence"/>
</dbReference>
<name>A0A3S7WXR6_LEIDO</name>
<dbReference type="Proteomes" id="UP000274082">
    <property type="component" value="Chromosome 23"/>
</dbReference>
<sequence>MGNKISSADQSNADDRGVHSEFVYRYETTKKLKLSYMMLKKNVATAVMTMEITPQHLRDVGTGYSNVCACLKHGGSGGANSRIQGRAEGRDQAPTSRSRVDRELADESYQGFQTFCEAMDDIKTGVCVTCRTAIHERITVELDRMVLTAERVLKQGRKTMRSMARLTKVARQVSRRERSAVSQGKDLSSSKSYAKAVKRRDAKESLYKTELEAFDQLYENVMVGSQEFCSSTTDIFLDCIVGYYREIVTTIDVSDTPQCSRLRSRFRSREREVVLHQASDARFCEMPAGHKDGSKSSPSTVPLKWD</sequence>
<evidence type="ECO:0000313" key="3">
    <source>
        <dbReference type="EMBL" id="CAC5430251.1"/>
    </source>
</evidence>
<dbReference type="SMR" id="A0A3S7WXR6"/>
<protein>
    <submittedName>
        <fullName evidence="3">Hypothetical_protein_conserved</fullName>
    </submittedName>
</protein>
<feature type="region of interest" description="Disordered" evidence="1">
    <location>
        <begin position="286"/>
        <end position="306"/>
    </location>
</feature>
<dbReference type="VEuPathDB" id="TriTrypDB:LdBPK_231150.1"/>